<accession>A0A177F7W1</accession>
<organism evidence="2 3">
    <name type="scientific">Fonsecaea monophora</name>
    <dbReference type="NCBI Taxonomy" id="254056"/>
    <lineage>
        <taxon>Eukaryota</taxon>
        <taxon>Fungi</taxon>
        <taxon>Dikarya</taxon>
        <taxon>Ascomycota</taxon>
        <taxon>Pezizomycotina</taxon>
        <taxon>Eurotiomycetes</taxon>
        <taxon>Chaetothyriomycetidae</taxon>
        <taxon>Chaetothyriales</taxon>
        <taxon>Herpotrichiellaceae</taxon>
        <taxon>Fonsecaea</taxon>
    </lineage>
</organism>
<keyword evidence="1" id="KW-0732">Signal</keyword>
<gene>
    <name evidence="2" type="ORF">AYO21_05398</name>
</gene>
<dbReference type="RefSeq" id="XP_022512259.1">
    <property type="nucleotide sequence ID" value="XM_022655367.1"/>
</dbReference>
<keyword evidence="3" id="KW-1185">Reference proteome</keyword>
<feature type="signal peptide" evidence="1">
    <location>
        <begin position="1"/>
        <end position="22"/>
    </location>
</feature>
<comment type="caution">
    <text evidence="2">The sequence shown here is derived from an EMBL/GenBank/DDBJ whole genome shotgun (WGS) entry which is preliminary data.</text>
</comment>
<evidence type="ECO:0000313" key="3">
    <source>
        <dbReference type="Proteomes" id="UP000077002"/>
    </source>
</evidence>
<protein>
    <submittedName>
        <fullName evidence="2">Uncharacterized protein</fullName>
    </submittedName>
</protein>
<reference evidence="2 3" key="1">
    <citation type="submission" date="2016-03" db="EMBL/GenBank/DDBJ databases">
        <title>Draft genome sequence of the Fonsecaea monophora CBS 269.37.</title>
        <authorList>
            <person name="Bombassaro A."/>
            <person name="Vinicius W.A."/>
            <person name="De Hoog S."/>
            <person name="Sun J."/>
            <person name="Souza E.M."/>
            <person name="Raittz R.T."/>
            <person name="Costa F."/>
            <person name="Leao A.C."/>
            <person name="Tadra-Sfeir M.Z."/>
            <person name="Baura V."/>
            <person name="Balsanelli E."/>
            <person name="Pedrosa F.O."/>
            <person name="Moreno L.F."/>
            <person name="Steffens M.B."/>
            <person name="Xi L."/>
            <person name="Bocca A.L."/>
            <person name="Felipe M.S."/>
            <person name="Teixeira M."/>
            <person name="Telles Filho F.Q."/>
            <person name="Azevedo C.M."/>
            <person name="Gomes R."/>
            <person name="Vicente V.A."/>
        </authorList>
    </citation>
    <scope>NUCLEOTIDE SEQUENCE [LARGE SCALE GENOMIC DNA]</scope>
    <source>
        <strain evidence="2 3">CBS 269.37</strain>
    </source>
</reference>
<dbReference type="Proteomes" id="UP000077002">
    <property type="component" value="Unassembled WGS sequence"/>
</dbReference>
<proteinExistence type="predicted"/>
<evidence type="ECO:0000256" key="1">
    <source>
        <dbReference type="SAM" id="SignalP"/>
    </source>
</evidence>
<dbReference type="GeneID" id="34600564"/>
<dbReference type="EMBL" id="LVKK01000034">
    <property type="protein sequence ID" value="OAG40307.1"/>
    <property type="molecule type" value="Genomic_DNA"/>
</dbReference>
<dbReference type="OrthoDB" id="4135936at2759"/>
<evidence type="ECO:0000313" key="2">
    <source>
        <dbReference type="EMBL" id="OAG40307.1"/>
    </source>
</evidence>
<feature type="chain" id="PRO_5008060948" evidence="1">
    <location>
        <begin position="23"/>
        <end position="342"/>
    </location>
</feature>
<dbReference type="AlphaFoldDB" id="A0A177F7W1"/>
<name>A0A177F7W1_9EURO</name>
<sequence>MALTRILTTVATCFLVFDTVLAAADAANSSQHVVPNAAGATALDPAKVQKYKSLLDHFDWKEKWENGFKWHDIVDDYAPANADCSPRCLTCAPGCNPRCCALDTSPATTDRNFGSPDTFISRPIFPEPGPGEGAIRSERAHLVDDDMQKNLLDRIFPVQEHFWGRPKHPEACPCYCAPTCPAYIQAICCTTPGSDSRVSEPPKKLHDVLAMVTATTSGDPVSVLAAINLTVFDSFITMNLVRGLKRVNEVTYSDDTKTFEITLGVTVGPKETKQALAHTFVVVDGSRLLEEEQILLGAGFMNRIGVRGGARVGAVNVNKDFLTPLEEGLPVLTGVDEGEKEK</sequence>